<dbReference type="EMBL" id="AFNH02001210">
    <property type="protein sequence ID" value="EZG43696.1"/>
    <property type="molecule type" value="Genomic_DNA"/>
</dbReference>
<sequence>MPDNLSGFCARCLWLGDGGVFTSEESGGGQEYRGRRRPGGALPDGWEFFKEFQRPIWFVMRGQDDEGVVGDYVLGWLTMKCPLDRVFETALKSKQEEFSTKSTAQCTVPTHRAERREAEKRRTCFYRYFDLLEAGQLSRHIQTKLGGARTKFVNETKFGTGAKCNKTMEGEAMVNDEAVGQWSGTVGRPALVALINLCATPRYYDPEDLGSIDYRWFKFDGGGHVLREREIRRFYELFLGILLTRGVFIPQPFGRPSDWLHDPAVLKQQLSRLPQHPIAAIHCTHGVNRTGYCTLLLLCAFGLRDLQTGLDIFFKARGHDINKDVFIEHIRDKFFANSSPHTDNYTHHILGESCFFTL</sequence>
<dbReference type="RefSeq" id="XP_011133072.1">
    <property type="nucleotide sequence ID" value="XM_011134770.1"/>
</dbReference>
<proteinExistence type="predicted"/>
<gene>
    <name evidence="1" type="ORF">GNI_162230</name>
</gene>
<dbReference type="GeneID" id="22915614"/>
<dbReference type="InterPro" id="IPR029021">
    <property type="entry name" value="Prot-tyrosine_phosphatase-like"/>
</dbReference>
<organism evidence="1 2">
    <name type="scientific">Gregarina niphandrodes</name>
    <name type="common">Septate eugregarine</name>
    <dbReference type="NCBI Taxonomy" id="110365"/>
    <lineage>
        <taxon>Eukaryota</taxon>
        <taxon>Sar</taxon>
        <taxon>Alveolata</taxon>
        <taxon>Apicomplexa</taxon>
        <taxon>Conoidasida</taxon>
        <taxon>Gregarinasina</taxon>
        <taxon>Eugregarinorida</taxon>
        <taxon>Gregarinidae</taxon>
        <taxon>Gregarina</taxon>
    </lineage>
</organism>
<dbReference type="Proteomes" id="UP000019763">
    <property type="component" value="Unassembled WGS sequence"/>
</dbReference>
<dbReference type="Gene3D" id="3.90.190.10">
    <property type="entry name" value="Protein tyrosine phosphatase superfamily"/>
    <property type="match status" value="1"/>
</dbReference>
<evidence type="ECO:0000313" key="2">
    <source>
        <dbReference type="Proteomes" id="UP000019763"/>
    </source>
</evidence>
<evidence type="ECO:0008006" key="3">
    <source>
        <dbReference type="Google" id="ProtNLM"/>
    </source>
</evidence>
<dbReference type="SUPFAM" id="SSF52799">
    <property type="entry name" value="(Phosphotyrosine protein) phosphatases II"/>
    <property type="match status" value="1"/>
</dbReference>
<dbReference type="AlphaFoldDB" id="A0A023AYF9"/>
<dbReference type="VEuPathDB" id="CryptoDB:GNI_162230"/>
<protein>
    <recommendedName>
        <fullName evidence="3">Tyrosine specific protein phosphatases domain-containing protein</fullName>
    </recommendedName>
</protein>
<dbReference type="InterPro" id="IPR016130">
    <property type="entry name" value="Tyr_Pase_AS"/>
</dbReference>
<dbReference type="OrthoDB" id="448919at2759"/>
<reference evidence="1" key="1">
    <citation type="submission" date="2013-12" db="EMBL/GenBank/DDBJ databases">
        <authorList>
            <person name="Omoto C.K."/>
            <person name="Sibley D."/>
            <person name="Venepally P."/>
            <person name="Hadjithomas M."/>
            <person name="Karamycheva S."/>
            <person name="Brunk B."/>
            <person name="Roos D."/>
            <person name="Caler E."/>
            <person name="Lorenzi H."/>
        </authorList>
    </citation>
    <scope>NUCLEOTIDE SEQUENCE</scope>
</reference>
<accession>A0A023AYF9</accession>
<keyword evidence="2" id="KW-1185">Reference proteome</keyword>
<comment type="caution">
    <text evidence="1">The sequence shown here is derived from an EMBL/GenBank/DDBJ whole genome shotgun (WGS) entry which is preliminary data.</text>
</comment>
<evidence type="ECO:0000313" key="1">
    <source>
        <dbReference type="EMBL" id="EZG43696.1"/>
    </source>
</evidence>
<dbReference type="PROSITE" id="PS00383">
    <property type="entry name" value="TYR_PHOSPHATASE_1"/>
    <property type="match status" value="1"/>
</dbReference>
<name>A0A023AYF9_GRENI</name>